<accession>A0A7S1UZK5</accession>
<organism evidence="4">
    <name type="scientific">Grammatophora oceanica</name>
    <dbReference type="NCBI Taxonomy" id="210454"/>
    <lineage>
        <taxon>Eukaryota</taxon>
        <taxon>Sar</taxon>
        <taxon>Stramenopiles</taxon>
        <taxon>Ochrophyta</taxon>
        <taxon>Bacillariophyta</taxon>
        <taxon>Fragilariophyceae</taxon>
        <taxon>Fragilariophycidae</taxon>
        <taxon>Rhabdonematales</taxon>
        <taxon>Grammatophoraceae</taxon>
        <taxon>Grammatophora</taxon>
    </lineage>
</organism>
<keyword evidence="1" id="KW-0175">Coiled coil</keyword>
<feature type="chain" id="PRO_5030554700" evidence="3">
    <location>
        <begin position="22"/>
        <end position="581"/>
    </location>
</feature>
<feature type="signal peptide" evidence="3">
    <location>
        <begin position="1"/>
        <end position="21"/>
    </location>
</feature>
<evidence type="ECO:0000256" key="3">
    <source>
        <dbReference type="SAM" id="SignalP"/>
    </source>
</evidence>
<evidence type="ECO:0000256" key="1">
    <source>
        <dbReference type="SAM" id="Coils"/>
    </source>
</evidence>
<feature type="compositionally biased region" description="Acidic residues" evidence="2">
    <location>
        <begin position="559"/>
        <end position="574"/>
    </location>
</feature>
<sequence length="581" mass="65589">MRSSGLQLLLALSASSSAVQAFWSPAAPTAFVTTGKQQHQQQLNNDKVAPSAPSSSSTTCLHISLARELDLEEMGFKEKSVDPSVNLQAYLSRPENGTTPRANLQGSCIVSGLLKPDGIYRDDQTIFNLLNDEDSKFKFDALIAHSTDIGAAKKRMVSRKARYTGLLDVLEFKEGASSIPSPEALEGCTSWVHYVDDNHEETCLNIARLYRDTPSLENVAIMLAEATHLPQATLESIWATFNETGKEGFSVMAVGELTDTPESNNTYGFFPFGAKNKYSEMKTNGNKTVTFDTSRMFELSRALGYRVLTDMLQLKVGEGKALTFVQLVDPEYERRCLNEWKLINGLREGGFTRSEELEHMMDRGVQKFAQACYEYRQTPYYKYKNTNYGNNWWEHPKYANDDMAQKERRDALQAIEDKYAKNNNTIMEIALEWGQREYYKGVVSGKIDRSIPETDYIVSRWDECMEIGQARFVELFGPTGDRDLEEEKWQELLKKKERAAEAKAEENLEKMLAELEQEFPDAYTGENAEMSYDAIDSSAPVMSSTPFAATSNTNYDRLDIEDDDDMDDDDDDVDVSGVYTD</sequence>
<proteinExistence type="predicted"/>
<feature type="region of interest" description="Disordered" evidence="2">
    <location>
        <begin position="36"/>
        <end position="57"/>
    </location>
</feature>
<feature type="compositionally biased region" description="Polar residues" evidence="2">
    <location>
        <begin position="540"/>
        <end position="555"/>
    </location>
</feature>
<feature type="compositionally biased region" description="Polar residues" evidence="2">
    <location>
        <begin position="36"/>
        <end position="45"/>
    </location>
</feature>
<dbReference type="AlphaFoldDB" id="A0A7S1UZK5"/>
<feature type="coiled-coil region" evidence="1">
    <location>
        <begin position="486"/>
        <end position="518"/>
    </location>
</feature>
<feature type="region of interest" description="Disordered" evidence="2">
    <location>
        <begin position="539"/>
        <end position="581"/>
    </location>
</feature>
<evidence type="ECO:0000256" key="2">
    <source>
        <dbReference type="SAM" id="MobiDB-lite"/>
    </source>
</evidence>
<reference evidence="4" key="1">
    <citation type="submission" date="2021-01" db="EMBL/GenBank/DDBJ databases">
        <authorList>
            <person name="Corre E."/>
            <person name="Pelletier E."/>
            <person name="Niang G."/>
            <person name="Scheremetjew M."/>
            <person name="Finn R."/>
            <person name="Kale V."/>
            <person name="Holt S."/>
            <person name="Cochrane G."/>
            <person name="Meng A."/>
            <person name="Brown T."/>
            <person name="Cohen L."/>
        </authorList>
    </citation>
    <scope>NUCLEOTIDE SEQUENCE</scope>
    <source>
        <strain evidence="4">CCMP 410</strain>
    </source>
</reference>
<protein>
    <submittedName>
        <fullName evidence="4">Uncharacterized protein</fullName>
    </submittedName>
</protein>
<evidence type="ECO:0000313" key="4">
    <source>
        <dbReference type="EMBL" id="CAD9283188.1"/>
    </source>
</evidence>
<dbReference type="EMBL" id="HBGK01023368">
    <property type="protein sequence ID" value="CAD9283188.1"/>
    <property type="molecule type" value="Transcribed_RNA"/>
</dbReference>
<gene>
    <name evidence="4" type="ORF">GOCE00092_LOCUS12100</name>
</gene>
<keyword evidence="3" id="KW-0732">Signal</keyword>
<name>A0A7S1UZK5_9STRA</name>